<dbReference type="RefSeq" id="XP_026741208.1">
    <property type="nucleotide sequence ID" value="XM_026885407.1"/>
</dbReference>
<dbReference type="InterPro" id="IPR001251">
    <property type="entry name" value="CRAL-TRIO_dom"/>
</dbReference>
<dbReference type="GO" id="GO:0016020">
    <property type="term" value="C:membrane"/>
    <property type="evidence" value="ECO:0007669"/>
    <property type="project" value="TreeGrafter"/>
</dbReference>
<evidence type="ECO:0000313" key="4">
    <source>
        <dbReference type="RefSeq" id="XP_026741208.1"/>
    </source>
</evidence>
<dbReference type="InterPro" id="IPR036273">
    <property type="entry name" value="CRAL/TRIO_N_dom_sf"/>
</dbReference>
<dbReference type="KEGG" id="tnl:113503431"/>
<evidence type="ECO:0000259" key="1">
    <source>
        <dbReference type="PROSITE" id="PS50191"/>
    </source>
</evidence>
<dbReference type="SUPFAM" id="SSF46938">
    <property type="entry name" value="CRAL/TRIO N-terminal domain"/>
    <property type="match status" value="1"/>
</dbReference>
<feature type="domain" description="CRAL-TRIO" evidence="1">
    <location>
        <begin position="110"/>
        <end position="263"/>
    </location>
</feature>
<dbReference type="SMART" id="SM00516">
    <property type="entry name" value="SEC14"/>
    <property type="match status" value="1"/>
</dbReference>
<dbReference type="SUPFAM" id="SSF52087">
    <property type="entry name" value="CRAL/TRIO domain"/>
    <property type="match status" value="1"/>
</dbReference>
<gene>
    <name evidence="3 4" type="primary">LOC113503431</name>
</gene>
<dbReference type="PRINTS" id="PR00180">
    <property type="entry name" value="CRETINALDHBP"/>
</dbReference>
<dbReference type="SMART" id="SM01100">
    <property type="entry name" value="CRAL_TRIO_N"/>
    <property type="match status" value="1"/>
</dbReference>
<protein>
    <submittedName>
        <fullName evidence="3 4">Clavesin-2-like</fullName>
    </submittedName>
</protein>
<organism evidence="2 3">
    <name type="scientific">Trichoplusia ni</name>
    <name type="common">Cabbage looper</name>
    <dbReference type="NCBI Taxonomy" id="7111"/>
    <lineage>
        <taxon>Eukaryota</taxon>
        <taxon>Metazoa</taxon>
        <taxon>Ecdysozoa</taxon>
        <taxon>Arthropoda</taxon>
        <taxon>Hexapoda</taxon>
        <taxon>Insecta</taxon>
        <taxon>Pterygota</taxon>
        <taxon>Neoptera</taxon>
        <taxon>Endopterygota</taxon>
        <taxon>Lepidoptera</taxon>
        <taxon>Glossata</taxon>
        <taxon>Ditrysia</taxon>
        <taxon>Noctuoidea</taxon>
        <taxon>Noctuidae</taxon>
        <taxon>Plusiinae</taxon>
        <taxon>Trichoplusia</taxon>
    </lineage>
</organism>
<accession>A0A7E5WLI2</accession>
<dbReference type="RefSeq" id="XP_026741207.1">
    <property type="nucleotide sequence ID" value="XM_026885406.1"/>
</dbReference>
<evidence type="ECO:0000313" key="2">
    <source>
        <dbReference type="Proteomes" id="UP000322000"/>
    </source>
</evidence>
<keyword evidence="2" id="KW-1185">Reference proteome</keyword>
<dbReference type="PANTHER" id="PTHR10174">
    <property type="entry name" value="ALPHA-TOCOPHEROL TRANSFER PROTEIN-RELATED"/>
    <property type="match status" value="1"/>
</dbReference>
<dbReference type="PANTHER" id="PTHR10174:SF234">
    <property type="entry name" value="SD01558P"/>
    <property type="match status" value="1"/>
</dbReference>
<dbReference type="Pfam" id="PF00650">
    <property type="entry name" value="CRAL_TRIO"/>
    <property type="match status" value="1"/>
</dbReference>
<dbReference type="Gene3D" id="1.10.8.20">
    <property type="entry name" value="N-terminal domain of phosphatidylinositol transfer protein sec14p"/>
    <property type="match status" value="1"/>
</dbReference>
<dbReference type="OrthoDB" id="7837562at2759"/>
<dbReference type="Pfam" id="PF03765">
    <property type="entry name" value="CRAL_TRIO_N"/>
    <property type="match status" value="1"/>
</dbReference>
<reference evidence="3 4" key="1">
    <citation type="submission" date="2025-04" db="UniProtKB">
        <authorList>
            <consortium name="RefSeq"/>
        </authorList>
    </citation>
    <scope>IDENTIFICATION</scope>
</reference>
<dbReference type="PROSITE" id="PS50191">
    <property type="entry name" value="CRAL_TRIO"/>
    <property type="match status" value="1"/>
</dbReference>
<dbReference type="AlphaFoldDB" id="A0A7E5WLI2"/>
<dbReference type="Proteomes" id="UP000322000">
    <property type="component" value="Chromosome 19"/>
</dbReference>
<dbReference type="InterPro" id="IPR036865">
    <property type="entry name" value="CRAL-TRIO_dom_sf"/>
</dbReference>
<name>A0A7E5WLI2_TRINI</name>
<dbReference type="GeneID" id="113503431"/>
<dbReference type="GO" id="GO:1902936">
    <property type="term" value="F:phosphatidylinositol bisphosphate binding"/>
    <property type="evidence" value="ECO:0007669"/>
    <property type="project" value="TreeGrafter"/>
</dbReference>
<dbReference type="CDD" id="cd00170">
    <property type="entry name" value="SEC14"/>
    <property type="match status" value="1"/>
</dbReference>
<dbReference type="InterPro" id="IPR011074">
    <property type="entry name" value="CRAL/TRIO_N_dom"/>
</dbReference>
<proteinExistence type="predicted"/>
<sequence>MYQCFLDIAFEAELNTKEDPELMEIAYEQCKENVATRATAITELRTMIFERGECQPLRTDDEFLLRFLRVRNFTVPRAHKLLVRYCKFREDHKHLYQGVDLWGLTKVKDAYEGTMLDRPDVGRISIFRFGRWDPSEFPVEELVRAGMAMAEIGVRQPKLQILGGCVIVDLEGITLRHVATLTPAVAYQIVNLMGVSMPCRLRSVHIINYSWILNTFFYLFKRFIPAAAYDNIHFHGNDVKSLQQHIDPECLPPQYGGTCRCHTSIGIWFKKLRQYRDEEFDREMKNLGYIVKE</sequence>
<dbReference type="Gene3D" id="3.40.525.10">
    <property type="entry name" value="CRAL-TRIO lipid binding domain"/>
    <property type="match status" value="1"/>
</dbReference>
<evidence type="ECO:0000313" key="3">
    <source>
        <dbReference type="RefSeq" id="XP_026741207.1"/>
    </source>
</evidence>